<dbReference type="Proteomes" id="UP001064933">
    <property type="component" value="Chromosome"/>
</dbReference>
<keyword evidence="9" id="KW-0411">Iron-sulfur</keyword>
<feature type="domain" description="Molybdopterin oxidoreductase" evidence="10">
    <location>
        <begin position="109"/>
        <end position="490"/>
    </location>
</feature>
<keyword evidence="4" id="KW-0004">4Fe-4S</keyword>
<evidence type="ECO:0000259" key="11">
    <source>
        <dbReference type="Pfam" id="PF01568"/>
    </source>
</evidence>
<sequence>MTEQKIHFYKGPAGGWGALKSVARHLQQQGIAVKGAKTLLSANQPDGFDCPGCAWPDRDHRSTFEFCENGAKAVAAEATAHRATPEVLGAHTVSWLAEQSDFYLENLGRITEPLVYDATTDRYKPIAWDAAFDLIAAKLNALATPDEAIFYTSGRASNEAAFLYQLFVREFGTNNFPDCSNMCHEPSGQGLKPTIGIGKGTVTLHDFEQADAIFVFGQNPGTNHPRMLGELREASKRGAKIVSFNPLRERGLERFADPQNKLEMATLGSTPISTHYFQVRIGGDMAVMKALCKRVFELDDAAVAAGQPRVLDLDFIAEHTAGYEEFAASIRAESWAALETESGLSQAQLFAAGDLYAQAKSVIICWGMGITQHQHSVATIQHIAALLMLRGNLGRPGAGACPVRGHSNVQGDRTMGIYEKPAPAFLDRLGKVFGFEPPRANGYGTVEAIQAMLDGKGKVFFALGGNFASATPDTVATWKALQTAELTVHVTTKFNRSHVIHGKEALVLPCLGRTEIDMQAAGPQGVTVEDSMSMVHLSSGMNAPASAHLMSEPAIVARLAAATLKHSKTPWLWLVEDYARIRDKIEEVFDDFKGFNEKIKQPGGFRLRNTASERVWATPTGKANFIAHRLPTDTPFHLAQERAREHKTVVFNLATVRSHDQYNTTIYGMDDRYRGVWGHRRVVFIHREDLKAIGMKAGQWVDITSVYSDGDTRRAEKFVLIEYDIPRGCLASYFPETNALVPLSSVSIGAGTPTSKSIPVVLTLRPQDEPLPQEQARAVADADATA</sequence>
<dbReference type="PANTHER" id="PTHR43105">
    <property type="entry name" value="RESPIRATORY NITRATE REDUCTASE"/>
    <property type="match status" value="1"/>
</dbReference>
<dbReference type="InterPro" id="IPR010046">
    <property type="entry name" value="Mopterin_OxRdtse_a_bac"/>
</dbReference>
<dbReference type="CDD" id="cd02767">
    <property type="entry name" value="MopB_ydeP"/>
    <property type="match status" value="1"/>
</dbReference>
<comment type="cofactor">
    <cofactor evidence="1">
        <name>Mo-bis(molybdopterin guanine dinucleotide)</name>
        <dbReference type="ChEBI" id="CHEBI:60539"/>
    </cofactor>
</comment>
<dbReference type="InterPro" id="IPR009010">
    <property type="entry name" value="Asp_de-COase-like_dom_sf"/>
</dbReference>
<dbReference type="InterPro" id="IPR006656">
    <property type="entry name" value="Mopterin_OxRdtase"/>
</dbReference>
<dbReference type="InterPro" id="IPR041953">
    <property type="entry name" value="YdeP_MopB"/>
</dbReference>
<evidence type="ECO:0000256" key="7">
    <source>
        <dbReference type="ARBA" id="ARBA00023002"/>
    </source>
</evidence>
<evidence type="ECO:0000256" key="3">
    <source>
        <dbReference type="ARBA" id="ARBA00010312"/>
    </source>
</evidence>
<accession>A0ABY6B6N8</accession>
<keyword evidence="8" id="KW-0408">Iron</keyword>
<dbReference type="Gene3D" id="3.40.228.10">
    <property type="entry name" value="Dimethylsulfoxide Reductase, domain 2"/>
    <property type="match status" value="1"/>
</dbReference>
<dbReference type="Gene3D" id="3.40.50.740">
    <property type="match status" value="1"/>
</dbReference>
<reference evidence="12" key="1">
    <citation type="submission" date="2022-10" db="EMBL/GenBank/DDBJ databases">
        <title>Characterization and whole genome sequencing of a new Roseateles species, isolated from fresh water.</title>
        <authorList>
            <person name="Guliayeva D.Y."/>
            <person name="Akhremchuk A.E."/>
            <person name="Sikolenko M.A."/>
            <person name="Valentovich L.N."/>
            <person name="Sidarenka A.V."/>
        </authorList>
    </citation>
    <scope>NUCLEOTIDE SEQUENCE</scope>
    <source>
        <strain evidence="12">BIM B-1768</strain>
    </source>
</reference>
<keyword evidence="13" id="KW-1185">Reference proteome</keyword>
<dbReference type="RefSeq" id="WP_261759039.1">
    <property type="nucleotide sequence ID" value="NZ_CP104562.2"/>
</dbReference>
<dbReference type="Pfam" id="PF01568">
    <property type="entry name" value="Molydop_binding"/>
    <property type="match status" value="1"/>
</dbReference>
<evidence type="ECO:0000259" key="10">
    <source>
        <dbReference type="Pfam" id="PF00384"/>
    </source>
</evidence>
<evidence type="ECO:0000256" key="4">
    <source>
        <dbReference type="ARBA" id="ARBA00022485"/>
    </source>
</evidence>
<dbReference type="SUPFAM" id="SSF53706">
    <property type="entry name" value="Formate dehydrogenase/DMSO reductase, domains 1-3"/>
    <property type="match status" value="1"/>
</dbReference>
<evidence type="ECO:0000256" key="8">
    <source>
        <dbReference type="ARBA" id="ARBA00023004"/>
    </source>
</evidence>
<feature type="domain" description="Molybdopterin dinucleotide-binding" evidence="11">
    <location>
        <begin position="651"/>
        <end position="758"/>
    </location>
</feature>
<keyword evidence="7" id="KW-0560">Oxidoreductase</keyword>
<evidence type="ECO:0000256" key="5">
    <source>
        <dbReference type="ARBA" id="ARBA00022505"/>
    </source>
</evidence>
<protein>
    <submittedName>
        <fullName evidence="12">FdhF/YdeP family oxidoreductase</fullName>
    </submittedName>
</protein>
<dbReference type="Pfam" id="PF00384">
    <property type="entry name" value="Molybdopterin"/>
    <property type="match status" value="1"/>
</dbReference>
<comment type="cofactor">
    <cofactor evidence="2">
        <name>[4Fe-4S] cluster</name>
        <dbReference type="ChEBI" id="CHEBI:49883"/>
    </cofactor>
</comment>
<dbReference type="CDD" id="cd02787">
    <property type="entry name" value="MopB_CT_ydeP"/>
    <property type="match status" value="1"/>
</dbReference>
<evidence type="ECO:0000256" key="9">
    <source>
        <dbReference type="ARBA" id="ARBA00023014"/>
    </source>
</evidence>
<proteinExistence type="inferred from homology"/>
<dbReference type="InterPro" id="IPR050123">
    <property type="entry name" value="Prok_molybdopt-oxidoreductase"/>
</dbReference>
<evidence type="ECO:0000256" key="2">
    <source>
        <dbReference type="ARBA" id="ARBA00001966"/>
    </source>
</evidence>
<evidence type="ECO:0000313" key="12">
    <source>
        <dbReference type="EMBL" id="UXH79219.1"/>
    </source>
</evidence>
<keyword evidence="5" id="KW-0500">Molybdenum</keyword>
<dbReference type="PANTHER" id="PTHR43105:SF4">
    <property type="entry name" value="PROTEIN YDEP"/>
    <property type="match status" value="1"/>
</dbReference>
<gene>
    <name evidence="12" type="ORF">N4261_04590</name>
</gene>
<comment type="similarity">
    <text evidence="3">Belongs to the prokaryotic molybdopterin-containing oxidoreductase family.</text>
</comment>
<dbReference type="NCBIfam" id="TIGR01701">
    <property type="entry name" value="Fdhalpha-like"/>
    <property type="match status" value="1"/>
</dbReference>
<evidence type="ECO:0000256" key="6">
    <source>
        <dbReference type="ARBA" id="ARBA00022723"/>
    </source>
</evidence>
<dbReference type="InterPro" id="IPR006657">
    <property type="entry name" value="MoPterin_dinucl-bd_dom"/>
</dbReference>
<name>A0ABY6B6N8_9BURK</name>
<dbReference type="EMBL" id="CP104562">
    <property type="protein sequence ID" value="UXH79219.1"/>
    <property type="molecule type" value="Genomic_DNA"/>
</dbReference>
<organism evidence="12 13">
    <name type="scientific">Roseateles amylovorans</name>
    <dbReference type="NCBI Taxonomy" id="2978473"/>
    <lineage>
        <taxon>Bacteria</taxon>
        <taxon>Pseudomonadati</taxon>
        <taxon>Pseudomonadota</taxon>
        <taxon>Betaproteobacteria</taxon>
        <taxon>Burkholderiales</taxon>
        <taxon>Sphaerotilaceae</taxon>
        <taxon>Roseateles</taxon>
    </lineage>
</organism>
<dbReference type="SUPFAM" id="SSF50692">
    <property type="entry name" value="ADC-like"/>
    <property type="match status" value="1"/>
</dbReference>
<evidence type="ECO:0000313" key="13">
    <source>
        <dbReference type="Proteomes" id="UP001064933"/>
    </source>
</evidence>
<dbReference type="PIRSF" id="PIRSF000144">
    <property type="entry name" value="CbbBc"/>
    <property type="match status" value="1"/>
</dbReference>
<evidence type="ECO:0000256" key="1">
    <source>
        <dbReference type="ARBA" id="ARBA00001942"/>
    </source>
</evidence>
<dbReference type="InterPro" id="IPR037951">
    <property type="entry name" value="MopB_CT_YdeP"/>
</dbReference>
<keyword evidence="6" id="KW-0479">Metal-binding</keyword>